<accession>A0ABZ2RN47</accession>
<gene>
    <name evidence="1" type="ORF">WG616_00255</name>
</gene>
<keyword evidence="2" id="KW-1185">Reference proteome</keyword>
<name>A0ABZ2RN47_9BACT</name>
<evidence type="ECO:0000313" key="2">
    <source>
        <dbReference type="Proteomes" id="UP001460679"/>
    </source>
</evidence>
<sequence length="60" mass="7300">MITTKESFEKYLKDFVIRSLEKNIQKYLALAEEMLKKSMMSFFKKYDLIVSQSYWTKTFV</sequence>
<proteinExistence type="predicted"/>
<evidence type="ECO:0000313" key="1">
    <source>
        <dbReference type="EMBL" id="WXL28455.1"/>
    </source>
</evidence>
<dbReference type="EMBL" id="CP148066">
    <property type="protein sequence ID" value="WXL28455.1"/>
    <property type="molecule type" value="Genomic_DNA"/>
</dbReference>
<dbReference type="RefSeq" id="WP_205499546.1">
    <property type="nucleotide sequence ID" value="NZ_CP148066.1"/>
</dbReference>
<protein>
    <submittedName>
        <fullName evidence="1">Uncharacterized protein</fullName>
    </submittedName>
</protein>
<reference evidence="1" key="1">
    <citation type="submission" date="2024-03" db="EMBL/GenBank/DDBJ databases">
        <title>Complete genome sequence of Mycoplasma gypis type strain B1/T1.</title>
        <authorList>
            <person name="Spergser J."/>
        </authorList>
    </citation>
    <scope>NUCLEOTIDE SEQUENCE [LARGE SCALE GENOMIC DNA]</scope>
    <source>
        <strain evidence="1">B1/T1</strain>
    </source>
</reference>
<dbReference type="Proteomes" id="UP001460679">
    <property type="component" value="Chromosome"/>
</dbReference>
<organism evidence="1 2">
    <name type="scientific">[Mycoplasma] gypis</name>
    <dbReference type="NCBI Taxonomy" id="92404"/>
    <lineage>
        <taxon>Bacteria</taxon>
        <taxon>Bacillati</taxon>
        <taxon>Mycoplasmatota</taxon>
        <taxon>Mycoplasmoidales</taxon>
        <taxon>Metamycoplasmataceae</taxon>
        <taxon>Metamycoplasma</taxon>
    </lineage>
</organism>